<dbReference type="InterPro" id="IPR004358">
    <property type="entry name" value="Sig_transdc_His_kin-like_C"/>
</dbReference>
<dbReference type="GO" id="GO:0005524">
    <property type="term" value="F:ATP binding"/>
    <property type="evidence" value="ECO:0007669"/>
    <property type="project" value="UniProtKB-KW"/>
</dbReference>
<keyword evidence="5" id="KW-0597">Phosphoprotein</keyword>
<evidence type="ECO:0000256" key="15">
    <source>
        <dbReference type="SAM" id="Phobius"/>
    </source>
</evidence>
<evidence type="ECO:0000256" key="7">
    <source>
        <dbReference type="ARBA" id="ARBA00022692"/>
    </source>
</evidence>
<comment type="subcellular location">
    <subcellularLocation>
        <location evidence="2">Cell membrane</location>
        <topology evidence="2">Multi-pass membrane protein</topology>
    </subcellularLocation>
</comment>
<dbReference type="Pfam" id="PF00512">
    <property type="entry name" value="HisKA"/>
    <property type="match status" value="1"/>
</dbReference>
<name>A0A9D2GJD0_9FIRM</name>
<evidence type="ECO:0000256" key="12">
    <source>
        <dbReference type="ARBA" id="ARBA00023012"/>
    </source>
</evidence>
<dbReference type="InterPro" id="IPR036097">
    <property type="entry name" value="HisK_dim/P_sf"/>
</dbReference>
<keyword evidence="7 15" id="KW-0812">Transmembrane</keyword>
<accession>A0A9D2GJD0</accession>
<evidence type="ECO:0000259" key="16">
    <source>
        <dbReference type="PROSITE" id="PS50109"/>
    </source>
</evidence>
<evidence type="ECO:0000256" key="5">
    <source>
        <dbReference type="ARBA" id="ARBA00022553"/>
    </source>
</evidence>
<dbReference type="SUPFAM" id="SSF47384">
    <property type="entry name" value="Homodimeric domain of signal transducing histidine kinase"/>
    <property type="match status" value="1"/>
</dbReference>
<feature type="transmembrane region" description="Helical" evidence="15">
    <location>
        <begin position="183"/>
        <end position="202"/>
    </location>
</feature>
<evidence type="ECO:0000256" key="9">
    <source>
        <dbReference type="ARBA" id="ARBA00022777"/>
    </source>
</evidence>
<dbReference type="Gene3D" id="3.30.565.10">
    <property type="entry name" value="Histidine kinase-like ATPase, C-terminal domain"/>
    <property type="match status" value="1"/>
</dbReference>
<keyword evidence="10" id="KW-0067">ATP-binding</keyword>
<feature type="domain" description="HAMP" evidence="17">
    <location>
        <begin position="204"/>
        <end position="256"/>
    </location>
</feature>
<feature type="coiled-coil region" evidence="14">
    <location>
        <begin position="244"/>
        <end position="278"/>
    </location>
</feature>
<organism evidence="18 19">
    <name type="scientific">Candidatus Lachnoclostridium stercorigallinarum</name>
    <dbReference type="NCBI Taxonomy" id="2838634"/>
    <lineage>
        <taxon>Bacteria</taxon>
        <taxon>Bacillati</taxon>
        <taxon>Bacillota</taxon>
        <taxon>Clostridia</taxon>
        <taxon>Lachnospirales</taxon>
        <taxon>Lachnospiraceae</taxon>
    </lineage>
</organism>
<dbReference type="CDD" id="cd06225">
    <property type="entry name" value="HAMP"/>
    <property type="match status" value="1"/>
</dbReference>
<evidence type="ECO:0000256" key="1">
    <source>
        <dbReference type="ARBA" id="ARBA00000085"/>
    </source>
</evidence>
<dbReference type="AlphaFoldDB" id="A0A9D2GJD0"/>
<evidence type="ECO:0000256" key="10">
    <source>
        <dbReference type="ARBA" id="ARBA00022840"/>
    </source>
</evidence>
<dbReference type="PROSITE" id="PS50885">
    <property type="entry name" value="HAMP"/>
    <property type="match status" value="1"/>
</dbReference>
<evidence type="ECO:0000259" key="17">
    <source>
        <dbReference type="PROSITE" id="PS50885"/>
    </source>
</evidence>
<dbReference type="GO" id="GO:0005886">
    <property type="term" value="C:plasma membrane"/>
    <property type="evidence" value="ECO:0007669"/>
    <property type="project" value="UniProtKB-SubCell"/>
</dbReference>
<proteinExistence type="predicted"/>
<dbReference type="Gene3D" id="6.10.340.10">
    <property type="match status" value="1"/>
</dbReference>
<evidence type="ECO:0000313" key="19">
    <source>
        <dbReference type="Proteomes" id="UP000824101"/>
    </source>
</evidence>
<dbReference type="Gene3D" id="1.10.287.130">
    <property type="match status" value="1"/>
</dbReference>
<dbReference type="EC" id="2.7.13.3" evidence="3"/>
<dbReference type="Pfam" id="PF00672">
    <property type="entry name" value="HAMP"/>
    <property type="match status" value="1"/>
</dbReference>
<keyword evidence="9 18" id="KW-0418">Kinase</keyword>
<evidence type="ECO:0000256" key="4">
    <source>
        <dbReference type="ARBA" id="ARBA00022475"/>
    </source>
</evidence>
<gene>
    <name evidence="18" type="ORF">IAA17_08810</name>
</gene>
<reference evidence="18" key="2">
    <citation type="submission" date="2021-04" db="EMBL/GenBank/DDBJ databases">
        <authorList>
            <person name="Gilroy R."/>
        </authorList>
    </citation>
    <scope>NUCLEOTIDE SEQUENCE</scope>
    <source>
        <strain evidence="18">ChiBcec1-1093</strain>
    </source>
</reference>
<dbReference type="InterPro" id="IPR036890">
    <property type="entry name" value="HATPase_C_sf"/>
</dbReference>
<dbReference type="CDD" id="cd00082">
    <property type="entry name" value="HisKA"/>
    <property type="match status" value="1"/>
</dbReference>
<keyword evidence="12" id="KW-0902">Two-component regulatory system</keyword>
<reference evidence="18" key="1">
    <citation type="journal article" date="2021" name="PeerJ">
        <title>Extensive microbial diversity within the chicken gut microbiome revealed by metagenomics and culture.</title>
        <authorList>
            <person name="Gilroy R."/>
            <person name="Ravi A."/>
            <person name="Getino M."/>
            <person name="Pursley I."/>
            <person name="Horton D.L."/>
            <person name="Alikhan N.F."/>
            <person name="Baker D."/>
            <person name="Gharbi K."/>
            <person name="Hall N."/>
            <person name="Watson M."/>
            <person name="Adriaenssens E.M."/>
            <person name="Foster-Nyarko E."/>
            <person name="Jarju S."/>
            <person name="Secka A."/>
            <person name="Antonio M."/>
            <person name="Oren A."/>
            <person name="Chaudhuri R.R."/>
            <person name="La Ragione R."/>
            <person name="Hildebrand F."/>
            <person name="Pallen M.J."/>
        </authorList>
    </citation>
    <scope>NUCLEOTIDE SEQUENCE</scope>
    <source>
        <strain evidence="18">ChiBcec1-1093</strain>
    </source>
</reference>
<dbReference type="GO" id="GO:0000155">
    <property type="term" value="F:phosphorelay sensor kinase activity"/>
    <property type="evidence" value="ECO:0007669"/>
    <property type="project" value="InterPro"/>
</dbReference>
<dbReference type="SMART" id="SM00304">
    <property type="entry name" value="HAMP"/>
    <property type="match status" value="1"/>
</dbReference>
<keyword evidence="4" id="KW-1003">Cell membrane</keyword>
<dbReference type="InterPro" id="IPR005467">
    <property type="entry name" value="His_kinase_dom"/>
</dbReference>
<dbReference type="PROSITE" id="PS50109">
    <property type="entry name" value="HIS_KIN"/>
    <property type="match status" value="1"/>
</dbReference>
<dbReference type="Pfam" id="PF02518">
    <property type="entry name" value="HATPase_c"/>
    <property type="match status" value="1"/>
</dbReference>
<dbReference type="EMBL" id="DXBC01000141">
    <property type="protein sequence ID" value="HIZ79872.1"/>
    <property type="molecule type" value="Genomic_DNA"/>
</dbReference>
<evidence type="ECO:0000256" key="3">
    <source>
        <dbReference type="ARBA" id="ARBA00012438"/>
    </source>
</evidence>
<keyword evidence="11 15" id="KW-1133">Transmembrane helix</keyword>
<dbReference type="SMART" id="SM00387">
    <property type="entry name" value="HATPase_c"/>
    <property type="match status" value="1"/>
</dbReference>
<dbReference type="InterPro" id="IPR003660">
    <property type="entry name" value="HAMP_dom"/>
</dbReference>
<evidence type="ECO:0000256" key="2">
    <source>
        <dbReference type="ARBA" id="ARBA00004651"/>
    </source>
</evidence>
<dbReference type="PANTHER" id="PTHR45528:SF1">
    <property type="entry name" value="SENSOR HISTIDINE KINASE CPXA"/>
    <property type="match status" value="1"/>
</dbReference>
<dbReference type="InterPro" id="IPR003594">
    <property type="entry name" value="HATPase_dom"/>
</dbReference>
<evidence type="ECO:0000256" key="8">
    <source>
        <dbReference type="ARBA" id="ARBA00022741"/>
    </source>
</evidence>
<keyword evidence="6" id="KW-0808">Transferase</keyword>
<dbReference type="SMART" id="SM00388">
    <property type="entry name" value="HisKA"/>
    <property type="match status" value="1"/>
</dbReference>
<evidence type="ECO:0000313" key="18">
    <source>
        <dbReference type="EMBL" id="HIZ79872.1"/>
    </source>
</evidence>
<evidence type="ECO:0000256" key="11">
    <source>
        <dbReference type="ARBA" id="ARBA00022989"/>
    </source>
</evidence>
<evidence type="ECO:0000256" key="13">
    <source>
        <dbReference type="ARBA" id="ARBA00023136"/>
    </source>
</evidence>
<dbReference type="InterPro" id="IPR003661">
    <property type="entry name" value="HisK_dim/P_dom"/>
</dbReference>
<protein>
    <recommendedName>
        <fullName evidence="3">histidine kinase</fullName>
        <ecNumber evidence="3">2.7.13.3</ecNumber>
    </recommendedName>
</protein>
<sequence>MRHSIRTRITFIFIGLTALILLAVWAANTWLLEEYYVRDKIRILERGYASIDTILQKNPLSELEPYSEGSNADELSEVLKNLGDRYNTTIVLVDNVTGNAVVSSARDKNFLVRRLLSYALDQSEEPVEVIKEYPNYVIQRSYNPMDRSADLEAWGFFSDNTTLFIMSIPLSSVWESVDLSNRFLLIVGTVAMVLGCVIIYLITRRITLPIMDLAKLSEEMTNLNFDMKYTGQQQDEIGILGRNMNEMSDRLKETITELKEANEQLQKDINEKIQIDEMRKEFIANVSHELKTPIALIQGYAEGLTEGMCEDEESRNYYCGVIMDEAVKMNRMVRQLLNLTALEFGNDTPVMETFNLTDVIQGIIASSSILIQQKDARVIFEHREPVQVVADEFKIEEVITNYLTNALNHVRGEGRIEIGIREEDGRVKVTVFNTGEAIPEEDVPKLWTKFYKVDKARTRAYGGSGIGLSIVKAIMDSHHQEYGVRNADGGVEFWFTLKKAGDMYGKAEAEKA</sequence>
<dbReference type="SUPFAM" id="SSF158472">
    <property type="entry name" value="HAMP domain-like"/>
    <property type="match status" value="1"/>
</dbReference>
<dbReference type="SUPFAM" id="SSF55874">
    <property type="entry name" value="ATPase domain of HSP90 chaperone/DNA topoisomerase II/histidine kinase"/>
    <property type="match status" value="1"/>
</dbReference>
<keyword evidence="14" id="KW-0175">Coiled coil</keyword>
<comment type="catalytic activity">
    <reaction evidence="1">
        <text>ATP + protein L-histidine = ADP + protein N-phospho-L-histidine.</text>
        <dbReference type="EC" id="2.7.13.3"/>
    </reaction>
</comment>
<comment type="caution">
    <text evidence="18">The sequence shown here is derived from an EMBL/GenBank/DDBJ whole genome shotgun (WGS) entry which is preliminary data.</text>
</comment>
<dbReference type="PRINTS" id="PR00344">
    <property type="entry name" value="BCTRLSENSOR"/>
</dbReference>
<feature type="domain" description="Histidine kinase" evidence="16">
    <location>
        <begin position="285"/>
        <end position="501"/>
    </location>
</feature>
<dbReference type="PANTHER" id="PTHR45528">
    <property type="entry name" value="SENSOR HISTIDINE KINASE CPXA"/>
    <property type="match status" value="1"/>
</dbReference>
<evidence type="ECO:0000256" key="6">
    <source>
        <dbReference type="ARBA" id="ARBA00022679"/>
    </source>
</evidence>
<dbReference type="InterPro" id="IPR050398">
    <property type="entry name" value="HssS/ArlS-like"/>
</dbReference>
<dbReference type="FunFam" id="1.10.287.130:FF:000001">
    <property type="entry name" value="Two-component sensor histidine kinase"/>
    <property type="match status" value="1"/>
</dbReference>
<keyword evidence="8" id="KW-0547">Nucleotide-binding</keyword>
<evidence type="ECO:0000256" key="14">
    <source>
        <dbReference type="SAM" id="Coils"/>
    </source>
</evidence>
<keyword evidence="13 15" id="KW-0472">Membrane</keyword>
<dbReference type="Proteomes" id="UP000824101">
    <property type="component" value="Unassembled WGS sequence"/>
</dbReference>